<dbReference type="Gramene" id="rna-AYBTSS11_LOCUS4507">
    <property type="protein sequence ID" value="CAJ1929606.1"/>
    <property type="gene ID" value="gene-AYBTSS11_LOCUS4507"/>
</dbReference>
<feature type="compositionally biased region" description="Basic and acidic residues" evidence="1">
    <location>
        <begin position="47"/>
        <end position="57"/>
    </location>
</feature>
<reference evidence="2" key="1">
    <citation type="submission" date="2023-10" db="EMBL/GenBank/DDBJ databases">
        <authorList>
            <person name="Domelevo Entfellner J.-B."/>
        </authorList>
    </citation>
    <scope>NUCLEOTIDE SEQUENCE</scope>
</reference>
<evidence type="ECO:0000313" key="3">
    <source>
        <dbReference type="Proteomes" id="UP001189624"/>
    </source>
</evidence>
<name>A0AA86V3Z9_9FABA</name>
<keyword evidence="3" id="KW-1185">Reference proteome</keyword>
<evidence type="ECO:0000256" key="1">
    <source>
        <dbReference type="SAM" id="MobiDB-lite"/>
    </source>
</evidence>
<dbReference type="AlphaFoldDB" id="A0AA86V3Z9"/>
<accession>A0AA86V3Z9</accession>
<gene>
    <name evidence="2" type="ORF">AYBTSS11_LOCUS4507</name>
</gene>
<sequence length="57" mass="6550">MLIHDTPAQPAPEAKRSKLPPTARSNNLVVRVSRIMPHNKNGKKKKREGENKIWRSH</sequence>
<proteinExistence type="predicted"/>
<feature type="region of interest" description="Disordered" evidence="1">
    <location>
        <begin position="1"/>
        <end position="57"/>
    </location>
</feature>
<dbReference type="EMBL" id="OY731399">
    <property type="protein sequence ID" value="CAJ1929606.1"/>
    <property type="molecule type" value="Genomic_DNA"/>
</dbReference>
<evidence type="ECO:0000313" key="2">
    <source>
        <dbReference type="EMBL" id="CAJ1929606.1"/>
    </source>
</evidence>
<dbReference type="Proteomes" id="UP001189624">
    <property type="component" value="Chromosome 2"/>
</dbReference>
<organism evidence="2 3">
    <name type="scientific">Sphenostylis stenocarpa</name>
    <dbReference type="NCBI Taxonomy" id="92480"/>
    <lineage>
        <taxon>Eukaryota</taxon>
        <taxon>Viridiplantae</taxon>
        <taxon>Streptophyta</taxon>
        <taxon>Embryophyta</taxon>
        <taxon>Tracheophyta</taxon>
        <taxon>Spermatophyta</taxon>
        <taxon>Magnoliopsida</taxon>
        <taxon>eudicotyledons</taxon>
        <taxon>Gunneridae</taxon>
        <taxon>Pentapetalae</taxon>
        <taxon>rosids</taxon>
        <taxon>fabids</taxon>
        <taxon>Fabales</taxon>
        <taxon>Fabaceae</taxon>
        <taxon>Papilionoideae</taxon>
        <taxon>50 kb inversion clade</taxon>
        <taxon>NPAAA clade</taxon>
        <taxon>indigoferoid/millettioid clade</taxon>
        <taxon>Phaseoleae</taxon>
        <taxon>Sphenostylis</taxon>
    </lineage>
</organism>
<protein>
    <submittedName>
        <fullName evidence="2">Uncharacterized protein</fullName>
    </submittedName>
</protein>